<dbReference type="InterPro" id="IPR029063">
    <property type="entry name" value="SAM-dependent_MTases_sf"/>
</dbReference>
<dbReference type="HOGENOM" id="CLU_1275397_0_0_2"/>
<dbReference type="InterPro" id="IPR013216">
    <property type="entry name" value="Methyltransf_11"/>
</dbReference>
<organism evidence="2 3">
    <name type="scientific">Vulcanisaeta distributa (strain DSM 14429 / JCM 11212 / NBRC 100878 / IC-017)</name>
    <dbReference type="NCBI Taxonomy" id="572478"/>
    <lineage>
        <taxon>Archaea</taxon>
        <taxon>Thermoproteota</taxon>
        <taxon>Thermoprotei</taxon>
        <taxon>Thermoproteales</taxon>
        <taxon>Thermoproteaceae</taxon>
        <taxon>Vulcanisaeta</taxon>
    </lineage>
</organism>
<keyword evidence="2" id="KW-0808">Transferase</keyword>
<dbReference type="GO" id="GO:0008757">
    <property type="term" value="F:S-adenosylmethionine-dependent methyltransferase activity"/>
    <property type="evidence" value="ECO:0007669"/>
    <property type="project" value="InterPro"/>
</dbReference>
<dbReference type="Gene3D" id="3.40.50.150">
    <property type="entry name" value="Vaccinia Virus protein VP39"/>
    <property type="match status" value="1"/>
</dbReference>
<dbReference type="EMBL" id="CP002100">
    <property type="protein sequence ID" value="ADN49661.1"/>
    <property type="molecule type" value="Genomic_DNA"/>
</dbReference>
<gene>
    <name evidence="2" type="ordered locus">Vdis_0251</name>
</gene>
<dbReference type="GO" id="GO:0032259">
    <property type="term" value="P:methylation"/>
    <property type="evidence" value="ECO:0007669"/>
    <property type="project" value="UniProtKB-KW"/>
</dbReference>
<dbReference type="Proteomes" id="UP000006681">
    <property type="component" value="Chromosome"/>
</dbReference>
<accession>E1QT69</accession>
<dbReference type="Pfam" id="PF08241">
    <property type="entry name" value="Methyltransf_11"/>
    <property type="match status" value="1"/>
</dbReference>
<dbReference type="OrthoDB" id="18536at2157"/>
<protein>
    <submittedName>
        <fullName evidence="2">Methyltransferase type 11</fullName>
    </submittedName>
</protein>
<dbReference type="PANTHER" id="PTHR42912:SF93">
    <property type="entry name" value="N6-ADENOSINE-METHYLTRANSFERASE TMT1A"/>
    <property type="match status" value="1"/>
</dbReference>
<dbReference type="PANTHER" id="PTHR42912">
    <property type="entry name" value="METHYLTRANSFERASE"/>
    <property type="match status" value="1"/>
</dbReference>
<dbReference type="RefSeq" id="WP_013335386.1">
    <property type="nucleotide sequence ID" value="NC_014537.1"/>
</dbReference>
<reference evidence="3" key="2">
    <citation type="journal article" date="2010" name="Stand. Genomic Sci.">
        <title>Complete genome sequence of Vulcanisaeta distributa type strain (IC-017T).</title>
        <authorList>
            <person name="Mavromatis K."/>
            <person name="Sikorski J."/>
            <person name="Pabst E."/>
            <person name="Teshima H."/>
            <person name="Lapidus A."/>
            <person name="Lucas S."/>
            <person name="Nolan M."/>
            <person name="Glavina Del Rio T."/>
            <person name="Cheng J."/>
            <person name="Bruce D."/>
            <person name="Goodwin L."/>
            <person name="Pitluck S."/>
            <person name="Liolios K."/>
            <person name="Ivanova N."/>
            <person name="Mikhailova N."/>
            <person name="Pati A."/>
            <person name="Chen A."/>
            <person name="Palaniappan K."/>
            <person name="Land M."/>
            <person name="Hauser L."/>
            <person name="Chang Y."/>
            <person name="Jeffries C."/>
            <person name="Rohde M."/>
            <person name="Spring S."/>
            <person name="Goker M."/>
            <person name="Wirth R."/>
            <person name="Woyke T."/>
            <person name="Bristow J."/>
            <person name="Eisen J."/>
            <person name="Markowitz V."/>
            <person name="Hugenholtz P."/>
            <person name="Klenk H."/>
            <person name="Kyrpides N."/>
        </authorList>
    </citation>
    <scope>NUCLEOTIDE SEQUENCE [LARGE SCALE GENOMIC DNA]</scope>
    <source>
        <strain evidence="3">DSM 14429 / JCM 11212 / NBRC 100878 / IC-017</strain>
    </source>
</reference>
<feature type="domain" description="Methyltransferase type 11" evidence="1">
    <location>
        <begin position="48"/>
        <end position="139"/>
    </location>
</feature>
<dbReference type="AlphaFoldDB" id="E1QT69"/>
<proteinExistence type="predicted"/>
<sequence length="216" mass="24176">MERLRDVMEAYEAISRAYPETREGGALARALLNEVGDVIRHLTPRLVLDIGPGAGDNLRILRAFLSNSFYIGCELSMGMIRVSKESIEWINCSGTHIPIKLGSADLIISIAALHHVPRSLMGYVLREAHEVLRPGGLFIATVWGCNEATLRRLRRIDGCEGYITWSYGVNKSIARYYRLYREGELEGEVSSAGFTIIRSGIIRLGSFVNYYIVSHK</sequence>
<dbReference type="InterPro" id="IPR050508">
    <property type="entry name" value="Methyltransf_Superfamily"/>
</dbReference>
<dbReference type="GeneID" id="9751168"/>
<dbReference type="STRING" id="572478.Vdis_0251"/>
<dbReference type="CDD" id="cd02440">
    <property type="entry name" value="AdoMet_MTases"/>
    <property type="match status" value="1"/>
</dbReference>
<dbReference type="eggNOG" id="arCOG04583">
    <property type="taxonomic scope" value="Archaea"/>
</dbReference>
<keyword evidence="2" id="KW-0489">Methyltransferase</keyword>
<keyword evidence="3" id="KW-1185">Reference proteome</keyword>
<evidence type="ECO:0000259" key="1">
    <source>
        <dbReference type="Pfam" id="PF08241"/>
    </source>
</evidence>
<dbReference type="KEGG" id="vdi:Vdis_0251"/>
<reference evidence="2 3" key="1">
    <citation type="journal article" date="2010" name="Stand. Genomic Sci.">
        <title>Complete genome sequence of Vulcanisaeta distributa type strain (IC-017).</title>
        <authorList>
            <person name="Mavromatis K."/>
            <person name="Sikorski J."/>
            <person name="Pabst E."/>
            <person name="Teshima H."/>
            <person name="Lapidus A."/>
            <person name="Lucas S."/>
            <person name="Nolan M."/>
            <person name="Glavina Del Rio T."/>
            <person name="Cheng J.F."/>
            <person name="Bruce D."/>
            <person name="Goodwin L."/>
            <person name="Pitluck S."/>
            <person name="Liolios K."/>
            <person name="Ivanova N."/>
            <person name="Mikhailova N."/>
            <person name="Pati A."/>
            <person name="Chen A."/>
            <person name="Palaniappan K."/>
            <person name="Land M."/>
            <person name="Hauser L."/>
            <person name="Chang Y.J."/>
            <person name="Jeffries C.D."/>
            <person name="Rohde M."/>
            <person name="Spring S."/>
            <person name="Goker M."/>
            <person name="Wirth R."/>
            <person name="Woyke T."/>
            <person name="Bristow J."/>
            <person name="Eisen J.A."/>
            <person name="Markowitz V."/>
            <person name="Hugenholtz P."/>
            <person name="Klenk H.P."/>
            <person name="Kyrpides N.C."/>
        </authorList>
    </citation>
    <scope>NUCLEOTIDE SEQUENCE [LARGE SCALE GENOMIC DNA]</scope>
    <source>
        <strain evidence="3">DSM 14429 / JCM 11212 / NBRC 100878 / IC-017</strain>
    </source>
</reference>
<evidence type="ECO:0000313" key="2">
    <source>
        <dbReference type="EMBL" id="ADN49661.1"/>
    </source>
</evidence>
<name>E1QT69_VULDI</name>
<dbReference type="SUPFAM" id="SSF53335">
    <property type="entry name" value="S-adenosyl-L-methionine-dependent methyltransferases"/>
    <property type="match status" value="1"/>
</dbReference>
<evidence type="ECO:0000313" key="3">
    <source>
        <dbReference type="Proteomes" id="UP000006681"/>
    </source>
</evidence>